<reference evidence="2 3" key="1">
    <citation type="submission" date="2019-07" db="EMBL/GenBank/DDBJ databases">
        <title>Whole genome shotgun sequence of Pseudoalteromonas espejiana NBRC 102222.</title>
        <authorList>
            <person name="Hosoyama A."/>
            <person name="Uohara A."/>
            <person name="Ohji S."/>
            <person name="Ichikawa N."/>
        </authorList>
    </citation>
    <scope>NUCLEOTIDE SEQUENCE [LARGE SCALE GENOMIC DNA]</scope>
    <source>
        <strain evidence="2 3">NBRC 102222</strain>
    </source>
</reference>
<keyword evidence="1" id="KW-0472">Membrane</keyword>
<evidence type="ECO:0000256" key="1">
    <source>
        <dbReference type="SAM" id="Phobius"/>
    </source>
</evidence>
<keyword evidence="3" id="KW-1185">Reference proteome</keyword>
<proteinExistence type="predicted"/>
<accession>A0A510XU27</accession>
<keyword evidence="1" id="KW-0812">Transmembrane</keyword>
<feature type="transmembrane region" description="Helical" evidence="1">
    <location>
        <begin position="58"/>
        <end position="79"/>
    </location>
</feature>
<dbReference type="Proteomes" id="UP000321419">
    <property type="component" value="Unassembled WGS sequence"/>
</dbReference>
<evidence type="ECO:0000313" key="3">
    <source>
        <dbReference type="Proteomes" id="UP000321419"/>
    </source>
</evidence>
<dbReference type="EMBL" id="BJUM01000011">
    <property type="protein sequence ID" value="GEK54526.1"/>
    <property type="molecule type" value="Genomic_DNA"/>
</dbReference>
<organism evidence="2 3">
    <name type="scientific">Pseudoalteromonas espejiana</name>
    <dbReference type="NCBI Taxonomy" id="28107"/>
    <lineage>
        <taxon>Bacteria</taxon>
        <taxon>Pseudomonadati</taxon>
        <taxon>Pseudomonadota</taxon>
        <taxon>Gammaproteobacteria</taxon>
        <taxon>Alteromonadales</taxon>
        <taxon>Pseudoalteromonadaceae</taxon>
        <taxon>Pseudoalteromonas</taxon>
    </lineage>
</organism>
<evidence type="ECO:0000313" key="2">
    <source>
        <dbReference type="EMBL" id="GEK54526.1"/>
    </source>
</evidence>
<protein>
    <submittedName>
        <fullName evidence="2">Uncharacterized protein</fullName>
    </submittedName>
</protein>
<sequence length="81" mass="9283">MNVMSLAFDLFIWLMIETILGFLIYSTGCTILKIVTFGKFKSEITDYVSFKANKAKDVYLICLLGFSFYVLLIGFIAYMSH</sequence>
<feature type="transmembrane region" description="Helical" evidence="1">
    <location>
        <begin position="12"/>
        <end position="37"/>
    </location>
</feature>
<dbReference type="AlphaFoldDB" id="A0A510XU27"/>
<gene>
    <name evidence="2" type="ORF">PES01_13710</name>
</gene>
<name>A0A510XU27_9GAMM</name>
<comment type="caution">
    <text evidence="2">The sequence shown here is derived from an EMBL/GenBank/DDBJ whole genome shotgun (WGS) entry which is preliminary data.</text>
</comment>
<keyword evidence="1" id="KW-1133">Transmembrane helix</keyword>